<feature type="signal peptide" evidence="1">
    <location>
        <begin position="1"/>
        <end position="19"/>
    </location>
</feature>
<dbReference type="PANTHER" id="PTHR34406">
    <property type="entry name" value="PROTEIN YCEI"/>
    <property type="match status" value="1"/>
</dbReference>
<dbReference type="AlphaFoldDB" id="A0A134B8Q1"/>
<reference evidence="4" key="1">
    <citation type="submission" date="2016-01" db="EMBL/GenBank/DDBJ databases">
        <authorList>
            <person name="Mitreva M."/>
            <person name="Pepin K.H."/>
            <person name="Mihindukulasuriya K.A."/>
            <person name="Fulton R."/>
            <person name="Fronick C."/>
            <person name="O'Laughlin M."/>
            <person name="Miner T."/>
            <person name="Herter B."/>
            <person name="Rosa B.A."/>
            <person name="Cordes M."/>
            <person name="Tomlinson C."/>
            <person name="Wollam A."/>
            <person name="Palsikar V.B."/>
            <person name="Mardis E.R."/>
            <person name="Wilson R.K."/>
        </authorList>
    </citation>
    <scope>NUCLEOTIDE SEQUENCE [LARGE SCALE GENOMIC DNA]</scope>
    <source>
        <strain evidence="4">KA00683</strain>
    </source>
</reference>
<dbReference type="PANTHER" id="PTHR34406:SF1">
    <property type="entry name" value="PROTEIN YCEI"/>
    <property type="match status" value="1"/>
</dbReference>
<dbReference type="InterPro" id="IPR036761">
    <property type="entry name" value="TTHA0802/YceI-like_sf"/>
</dbReference>
<dbReference type="SUPFAM" id="SSF101874">
    <property type="entry name" value="YceI-like"/>
    <property type="match status" value="1"/>
</dbReference>
<accession>A0A134B8Q1</accession>
<dbReference type="SMART" id="SM00867">
    <property type="entry name" value="YceI"/>
    <property type="match status" value="1"/>
</dbReference>
<protein>
    <submittedName>
        <fullName evidence="3">YceI-like domain protein</fullName>
    </submittedName>
</protein>
<dbReference type="InterPro" id="IPR007372">
    <property type="entry name" value="Lipid/polyisoprenoid-bd_YceI"/>
</dbReference>
<evidence type="ECO:0000259" key="2">
    <source>
        <dbReference type="SMART" id="SM00867"/>
    </source>
</evidence>
<dbReference type="Gene3D" id="2.40.128.110">
    <property type="entry name" value="Lipid/polyisoprenoid-binding, YceI-like"/>
    <property type="match status" value="1"/>
</dbReference>
<dbReference type="Proteomes" id="UP000070224">
    <property type="component" value="Unassembled WGS sequence"/>
</dbReference>
<dbReference type="EMBL" id="LSDK01000070">
    <property type="protein sequence ID" value="KXB76314.1"/>
    <property type="molecule type" value="Genomic_DNA"/>
</dbReference>
<organism evidence="3 4">
    <name type="scientific">Porphyromonas somerae</name>
    <dbReference type="NCBI Taxonomy" id="322095"/>
    <lineage>
        <taxon>Bacteria</taxon>
        <taxon>Pseudomonadati</taxon>
        <taxon>Bacteroidota</taxon>
        <taxon>Bacteroidia</taxon>
        <taxon>Bacteroidales</taxon>
        <taxon>Porphyromonadaceae</taxon>
        <taxon>Porphyromonas</taxon>
    </lineage>
</organism>
<feature type="chain" id="PRO_5007462392" evidence="1">
    <location>
        <begin position="20"/>
        <end position="223"/>
    </location>
</feature>
<evidence type="ECO:0000313" key="3">
    <source>
        <dbReference type="EMBL" id="KXB76314.1"/>
    </source>
</evidence>
<dbReference type="PROSITE" id="PS51257">
    <property type="entry name" value="PROKAR_LIPOPROTEIN"/>
    <property type="match status" value="1"/>
</dbReference>
<sequence>MKKMTWALAGLLAAGSFIASCSGSNGQSSVAASDSVAASAIDSAQGVQIDFATSEVQWKGFKPTGSHYGKLPVSSGQLDLREGILRGGYVALRLDSLTVEDLKPEEGGDKLKAHLLSEDFFDAAKYPEVKFELTNIPAEGVRITDLTELKGNLTLKDVTKNITIPVASVVYDQEHGTYAIASKPFNINRADWNVKYGSKSFFTGLGDNFINDDIELSFLLRTK</sequence>
<evidence type="ECO:0000256" key="1">
    <source>
        <dbReference type="SAM" id="SignalP"/>
    </source>
</evidence>
<evidence type="ECO:0000313" key="4">
    <source>
        <dbReference type="Proteomes" id="UP000070224"/>
    </source>
</evidence>
<dbReference type="Pfam" id="PF04264">
    <property type="entry name" value="YceI"/>
    <property type="match status" value="1"/>
</dbReference>
<dbReference type="RefSeq" id="WP_231724912.1">
    <property type="nucleotide sequence ID" value="NZ_KQ960442.1"/>
</dbReference>
<dbReference type="STRING" id="322095.HMPREF3185_01022"/>
<comment type="caution">
    <text evidence="3">The sequence shown here is derived from an EMBL/GenBank/DDBJ whole genome shotgun (WGS) entry which is preliminary data.</text>
</comment>
<feature type="domain" description="Lipid/polyisoprenoid-binding YceI-like" evidence="2">
    <location>
        <begin position="46"/>
        <end position="223"/>
    </location>
</feature>
<proteinExistence type="predicted"/>
<dbReference type="PATRIC" id="fig|322095.3.peg.1009"/>
<name>A0A134B8Q1_9PORP</name>
<gene>
    <name evidence="3" type="ORF">HMPREF3185_01022</name>
</gene>
<keyword evidence="1" id="KW-0732">Signal</keyword>
<keyword evidence="4" id="KW-1185">Reference proteome</keyword>